<feature type="transmembrane region" description="Helical" evidence="5">
    <location>
        <begin position="58"/>
        <end position="80"/>
    </location>
</feature>
<comment type="subcellular location">
    <subcellularLocation>
        <location evidence="1">Membrane</location>
        <topology evidence="1">Multi-pass membrane protein</topology>
    </subcellularLocation>
</comment>
<comment type="caution">
    <text evidence="7">The sequence shown here is derived from an EMBL/GenBank/DDBJ whole genome shotgun (WGS) entry which is preliminary data.</text>
</comment>
<evidence type="ECO:0000256" key="4">
    <source>
        <dbReference type="ARBA" id="ARBA00023136"/>
    </source>
</evidence>
<accession>A0AAE3XGC9</accession>
<dbReference type="Gene3D" id="1.20.1250.20">
    <property type="entry name" value="MFS general substrate transporter like domains"/>
    <property type="match status" value="2"/>
</dbReference>
<feature type="transmembrane region" description="Helical" evidence="5">
    <location>
        <begin position="229"/>
        <end position="250"/>
    </location>
</feature>
<evidence type="ECO:0000256" key="3">
    <source>
        <dbReference type="ARBA" id="ARBA00022989"/>
    </source>
</evidence>
<dbReference type="InterPro" id="IPR036259">
    <property type="entry name" value="MFS_trans_sf"/>
</dbReference>
<proteinExistence type="predicted"/>
<evidence type="ECO:0000256" key="2">
    <source>
        <dbReference type="ARBA" id="ARBA00022692"/>
    </source>
</evidence>
<organism evidence="7 8">
    <name type="scientific">Deinococcus soli</name>
    <name type="common">ex Cha et al. 2016</name>
    <dbReference type="NCBI Taxonomy" id="1309411"/>
    <lineage>
        <taxon>Bacteria</taxon>
        <taxon>Thermotogati</taxon>
        <taxon>Deinococcota</taxon>
        <taxon>Deinococci</taxon>
        <taxon>Deinococcales</taxon>
        <taxon>Deinococcaceae</taxon>
        <taxon>Deinococcus</taxon>
    </lineage>
</organism>
<dbReference type="PANTHER" id="PTHR23528:SF1">
    <property type="entry name" value="MAJOR FACILITATOR SUPERFAMILY (MFS) PROFILE DOMAIN-CONTAINING PROTEIN"/>
    <property type="match status" value="1"/>
</dbReference>
<feature type="transmembrane region" description="Helical" evidence="5">
    <location>
        <begin position="20"/>
        <end position="38"/>
    </location>
</feature>
<dbReference type="PROSITE" id="PS00216">
    <property type="entry name" value="SUGAR_TRANSPORT_1"/>
    <property type="match status" value="1"/>
</dbReference>
<gene>
    <name evidence="7" type="ORF">J2Y00_003244</name>
</gene>
<evidence type="ECO:0000259" key="6">
    <source>
        <dbReference type="PROSITE" id="PS50850"/>
    </source>
</evidence>
<dbReference type="PANTHER" id="PTHR23528">
    <property type="match status" value="1"/>
</dbReference>
<feature type="transmembrane region" description="Helical" evidence="5">
    <location>
        <begin position="382"/>
        <end position="403"/>
    </location>
</feature>
<feature type="transmembrane region" description="Helical" evidence="5">
    <location>
        <begin position="356"/>
        <end position="376"/>
    </location>
</feature>
<keyword evidence="4 5" id="KW-0472">Membrane</keyword>
<feature type="transmembrane region" description="Helical" evidence="5">
    <location>
        <begin position="319"/>
        <end position="344"/>
    </location>
</feature>
<evidence type="ECO:0000256" key="1">
    <source>
        <dbReference type="ARBA" id="ARBA00004141"/>
    </source>
</evidence>
<dbReference type="InterPro" id="IPR005829">
    <property type="entry name" value="Sugar_transporter_CS"/>
</dbReference>
<protein>
    <submittedName>
        <fullName evidence="7">MFS family permease</fullName>
    </submittedName>
</protein>
<feature type="transmembrane region" description="Helical" evidence="5">
    <location>
        <begin position="116"/>
        <end position="139"/>
    </location>
</feature>
<feature type="transmembrane region" description="Helical" evidence="5">
    <location>
        <begin position="262"/>
        <end position="281"/>
    </location>
</feature>
<dbReference type="AlphaFoldDB" id="A0AAE3XGC9"/>
<dbReference type="RefSeq" id="WP_309855817.1">
    <property type="nucleotide sequence ID" value="NZ_JAVDQJ010000007.1"/>
</dbReference>
<dbReference type="SUPFAM" id="SSF103473">
    <property type="entry name" value="MFS general substrate transporter"/>
    <property type="match status" value="1"/>
</dbReference>
<feature type="domain" description="Major facilitator superfamily (MFS) profile" evidence="6">
    <location>
        <begin position="1"/>
        <end position="407"/>
    </location>
</feature>
<dbReference type="GO" id="GO:0016020">
    <property type="term" value="C:membrane"/>
    <property type="evidence" value="ECO:0007669"/>
    <property type="project" value="UniProtKB-SubCell"/>
</dbReference>
<keyword evidence="2 5" id="KW-0812">Transmembrane</keyword>
<dbReference type="EMBL" id="JAVDQK010000008">
    <property type="protein sequence ID" value="MDR6219640.1"/>
    <property type="molecule type" value="Genomic_DNA"/>
</dbReference>
<evidence type="ECO:0000313" key="8">
    <source>
        <dbReference type="Proteomes" id="UP001185331"/>
    </source>
</evidence>
<sequence>MSAAAPAPLVPTTPVSWRFMLPYTLATLAMWMAFNAPGQVLIGQQLITLDEANKEANLALILGVGALISLLANPIFGALSDRARGRLGRRRPYLLGGAVAATAGLLLLGVGGSVPILVAGWGLTQLALNAYQAALTAVIPDRVPPSQRATVSGLAGLSQVLGTILGVGLTGLLPVMLARYALLGALLLLAMLGFVLTSRDPQAPTTPPAPLSLAGFLSPLRHRDFALAWLTRGLVTLGYALGTTYLLYFLRDRVGLNDPAAGVFQANLAAGGALLLTVLLGGILSDRLGRRKVFVIGSTVVIAAGLLTLALLPTWPGTLAAAALMGAGFGVYLAVDVALITEVLPSAHDSARDLGVINVALTLPQTFAPALCALFVSSLGGYTPLFLAAAVITLVSAALVQGIRGVR</sequence>
<name>A0AAE3XGC9_9DEIO</name>
<dbReference type="InterPro" id="IPR020846">
    <property type="entry name" value="MFS_dom"/>
</dbReference>
<dbReference type="Proteomes" id="UP001185331">
    <property type="component" value="Unassembled WGS sequence"/>
</dbReference>
<feature type="transmembrane region" description="Helical" evidence="5">
    <location>
        <begin position="151"/>
        <end position="171"/>
    </location>
</feature>
<reference evidence="7" key="1">
    <citation type="submission" date="2023-07" db="EMBL/GenBank/DDBJ databases">
        <title>Sorghum-associated microbial communities from plants grown in Nebraska, USA.</title>
        <authorList>
            <person name="Schachtman D."/>
        </authorList>
    </citation>
    <scope>NUCLEOTIDE SEQUENCE</scope>
    <source>
        <strain evidence="7">BE330</strain>
    </source>
</reference>
<keyword evidence="3 5" id="KW-1133">Transmembrane helix</keyword>
<feature type="transmembrane region" description="Helical" evidence="5">
    <location>
        <begin position="177"/>
        <end position="196"/>
    </location>
</feature>
<feature type="transmembrane region" description="Helical" evidence="5">
    <location>
        <begin position="92"/>
        <end position="110"/>
    </location>
</feature>
<dbReference type="GO" id="GO:0022857">
    <property type="term" value="F:transmembrane transporter activity"/>
    <property type="evidence" value="ECO:0007669"/>
    <property type="project" value="InterPro"/>
</dbReference>
<evidence type="ECO:0000313" key="7">
    <source>
        <dbReference type="EMBL" id="MDR6219640.1"/>
    </source>
</evidence>
<evidence type="ECO:0000256" key="5">
    <source>
        <dbReference type="SAM" id="Phobius"/>
    </source>
</evidence>
<feature type="transmembrane region" description="Helical" evidence="5">
    <location>
        <begin position="293"/>
        <end position="313"/>
    </location>
</feature>
<dbReference type="Pfam" id="PF13347">
    <property type="entry name" value="MFS_2"/>
    <property type="match status" value="1"/>
</dbReference>
<dbReference type="PROSITE" id="PS50850">
    <property type="entry name" value="MFS"/>
    <property type="match status" value="1"/>
</dbReference>